<dbReference type="GO" id="GO:0015920">
    <property type="term" value="P:lipopolysaccharide transport"/>
    <property type="evidence" value="ECO:0007669"/>
    <property type="project" value="TreeGrafter"/>
</dbReference>
<dbReference type="STRING" id="1592317.DPF_1731"/>
<dbReference type="Pfam" id="PF03968">
    <property type="entry name" value="LptD_N"/>
    <property type="match status" value="1"/>
</dbReference>
<dbReference type="GO" id="GO:0009279">
    <property type="term" value="C:cell outer membrane"/>
    <property type="evidence" value="ECO:0007669"/>
    <property type="project" value="TreeGrafter"/>
</dbReference>
<keyword evidence="4" id="KW-1185">Reference proteome</keyword>
<dbReference type="PANTHER" id="PTHR36504:SF1">
    <property type="entry name" value="LIPOPOLYSACCHARIDE EXPORT SYSTEM PROTEIN LPTA"/>
    <property type="match status" value="1"/>
</dbReference>
<feature type="domain" description="Organic solvent tolerance-like N-terminal" evidence="2">
    <location>
        <begin position="4"/>
        <end position="125"/>
    </location>
</feature>
<dbReference type="GO" id="GO:0017089">
    <property type="term" value="F:glycolipid transfer activity"/>
    <property type="evidence" value="ECO:0007669"/>
    <property type="project" value="TreeGrafter"/>
</dbReference>
<dbReference type="PANTHER" id="PTHR36504">
    <property type="entry name" value="LIPOPOLYSACCHARIDE EXPORT SYSTEM PROTEIN LPTA"/>
    <property type="match status" value="1"/>
</dbReference>
<dbReference type="AlphaFoldDB" id="A0A194AG02"/>
<comment type="caution">
    <text evidence="3">The sequence shown here is derived from an EMBL/GenBank/DDBJ whole genome shotgun (WGS) entry which is preliminary data.</text>
</comment>
<sequence length="149" mass="16932">MATTITSDSMFYSPDKNEVSFEGNVHVVRDDFRIWSEKLIIYLAENETSTSTATPGNDQPSQDLSNVEKIVALNNVRLESQGKKGFCGKAIYFQQQEMLQMEESPRLEDGKNTISGEIIKLYTRDNRSEIIGGKKRVEAIFFSRPQQTK</sequence>
<dbReference type="GO" id="GO:0030288">
    <property type="term" value="C:outer membrane-bounded periplasmic space"/>
    <property type="evidence" value="ECO:0007669"/>
    <property type="project" value="TreeGrafter"/>
</dbReference>
<dbReference type="Gene3D" id="2.60.450.10">
    <property type="entry name" value="Lipopolysaccharide (LPS) transport protein A like domain"/>
    <property type="match status" value="1"/>
</dbReference>
<dbReference type="EMBL" id="BDFE01000016">
    <property type="protein sequence ID" value="GAU09012.1"/>
    <property type="molecule type" value="Genomic_DNA"/>
</dbReference>
<reference evidence="4" key="1">
    <citation type="submission" date="2016-06" db="EMBL/GenBank/DDBJ databases">
        <title>Draft genome sequence of Desulfoplanes formicivorans strain Pf12B.</title>
        <authorList>
            <person name="Watanabe M."/>
            <person name="Kojima H."/>
            <person name="Fukui M."/>
        </authorList>
    </citation>
    <scope>NUCLEOTIDE SEQUENCE [LARGE SCALE GENOMIC DNA]</scope>
    <source>
        <strain evidence="4">Pf12B</strain>
    </source>
</reference>
<keyword evidence="1" id="KW-0732">Signal</keyword>
<dbReference type="Proteomes" id="UP000095200">
    <property type="component" value="Unassembled WGS sequence"/>
</dbReference>
<evidence type="ECO:0000313" key="3">
    <source>
        <dbReference type="EMBL" id="GAU09012.1"/>
    </source>
</evidence>
<protein>
    <recommendedName>
        <fullName evidence="2">Organic solvent tolerance-like N-terminal domain-containing protein</fullName>
    </recommendedName>
</protein>
<evidence type="ECO:0000313" key="4">
    <source>
        <dbReference type="Proteomes" id="UP000095200"/>
    </source>
</evidence>
<proteinExistence type="predicted"/>
<evidence type="ECO:0000259" key="2">
    <source>
        <dbReference type="Pfam" id="PF03968"/>
    </source>
</evidence>
<dbReference type="InterPro" id="IPR005653">
    <property type="entry name" value="OstA-like_N"/>
</dbReference>
<evidence type="ECO:0000256" key="1">
    <source>
        <dbReference type="ARBA" id="ARBA00022729"/>
    </source>
</evidence>
<organism evidence="3 4">
    <name type="scientific">Desulfoplanes formicivorans</name>
    <dbReference type="NCBI Taxonomy" id="1592317"/>
    <lineage>
        <taxon>Bacteria</taxon>
        <taxon>Pseudomonadati</taxon>
        <taxon>Thermodesulfobacteriota</taxon>
        <taxon>Desulfovibrionia</taxon>
        <taxon>Desulfovibrionales</taxon>
        <taxon>Desulfoplanaceae</taxon>
        <taxon>Desulfoplanes</taxon>
    </lineage>
</organism>
<name>A0A194AG02_9BACT</name>
<gene>
    <name evidence="3" type="ORF">DPF_1731</name>
</gene>
<dbReference type="InterPro" id="IPR052037">
    <property type="entry name" value="LPS_export_LptA"/>
</dbReference>
<accession>A0A194AG02</accession>